<evidence type="ECO:0000259" key="2">
    <source>
        <dbReference type="PROSITE" id="PS51194"/>
    </source>
</evidence>
<dbReference type="AlphaFoldDB" id="A0A417YQC8"/>
<dbReference type="InterPro" id="IPR001650">
    <property type="entry name" value="Helicase_C-like"/>
</dbReference>
<dbReference type="SUPFAM" id="SSF52540">
    <property type="entry name" value="P-loop containing nucleoside triphosphate hydrolases"/>
    <property type="match status" value="2"/>
</dbReference>
<dbReference type="PANTHER" id="PTHR45766:SF6">
    <property type="entry name" value="SWI_SNF-RELATED MATRIX-ASSOCIATED ACTIN-DEPENDENT REGULATOR OF CHROMATIN SUBFAMILY A-LIKE PROTEIN 1"/>
    <property type="match status" value="1"/>
</dbReference>
<keyword evidence="3" id="KW-0347">Helicase</keyword>
<comment type="caution">
    <text evidence="3">The sequence shown here is derived from an EMBL/GenBank/DDBJ whole genome shotgun (WGS) entry which is preliminary data.</text>
</comment>
<keyword evidence="1" id="KW-0378">Hydrolase</keyword>
<dbReference type="InterPro" id="IPR027417">
    <property type="entry name" value="P-loop_NTPase"/>
</dbReference>
<evidence type="ECO:0000313" key="4">
    <source>
        <dbReference type="Proteomes" id="UP000284416"/>
    </source>
</evidence>
<dbReference type="Pfam" id="PF00271">
    <property type="entry name" value="Helicase_C"/>
    <property type="match status" value="1"/>
</dbReference>
<gene>
    <name evidence="3" type="ORF">D1B31_18550</name>
</gene>
<dbReference type="PANTHER" id="PTHR45766">
    <property type="entry name" value="DNA ANNEALING HELICASE AND ENDONUCLEASE ZRANB3 FAMILY MEMBER"/>
    <property type="match status" value="1"/>
</dbReference>
<dbReference type="GO" id="GO:0004386">
    <property type="term" value="F:helicase activity"/>
    <property type="evidence" value="ECO:0007669"/>
    <property type="project" value="UniProtKB-KW"/>
</dbReference>
<dbReference type="EMBL" id="QWEG01000012">
    <property type="protein sequence ID" value="RHW36079.1"/>
    <property type="molecule type" value="Genomic_DNA"/>
</dbReference>
<keyword evidence="4" id="KW-1185">Reference proteome</keyword>
<dbReference type="RefSeq" id="WP_118923196.1">
    <property type="nucleotide sequence ID" value="NZ_QWEG01000012.1"/>
</dbReference>
<proteinExistence type="predicted"/>
<organism evidence="3 4">
    <name type="scientific">Neobacillus notoginsengisoli</name>
    <dbReference type="NCBI Taxonomy" id="1578198"/>
    <lineage>
        <taxon>Bacteria</taxon>
        <taxon>Bacillati</taxon>
        <taxon>Bacillota</taxon>
        <taxon>Bacilli</taxon>
        <taxon>Bacillales</taxon>
        <taxon>Bacillaceae</taxon>
        <taxon>Neobacillus</taxon>
    </lineage>
</organism>
<dbReference type="Proteomes" id="UP000284416">
    <property type="component" value="Unassembled WGS sequence"/>
</dbReference>
<protein>
    <submittedName>
        <fullName evidence="3">Helicase</fullName>
    </submittedName>
</protein>
<accession>A0A417YQC8</accession>
<reference evidence="3 4" key="1">
    <citation type="journal article" date="2017" name="Int. J. Syst. Evol. Microbiol.">
        <title>Bacillus notoginsengisoli sp. nov., a novel bacterium isolated from the rhizosphere of Panax notoginseng.</title>
        <authorList>
            <person name="Zhang M.Y."/>
            <person name="Cheng J."/>
            <person name="Cai Y."/>
            <person name="Zhang T.Y."/>
            <person name="Wu Y.Y."/>
            <person name="Manikprabhu D."/>
            <person name="Li W.J."/>
            <person name="Zhang Y.X."/>
        </authorList>
    </citation>
    <scope>NUCLEOTIDE SEQUENCE [LARGE SCALE GENOMIC DNA]</scope>
    <source>
        <strain evidence="3 4">JCM 30743</strain>
    </source>
</reference>
<keyword evidence="3" id="KW-0067">ATP-binding</keyword>
<keyword evidence="3" id="KW-0547">Nucleotide-binding</keyword>
<dbReference type="SMART" id="SM00487">
    <property type="entry name" value="DEXDc"/>
    <property type="match status" value="1"/>
</dbReference>
<dbReference type="GO" id="GO:0016787">
    <property type="term" value="F:hydrolase activity"/>
    <property type="evidence" value="ECO:0007669"/>
    <property type="project" value="UniProtKB-KW"/>
</dbReference>
<feature type="domain" description="Helicase C-terminal" evidence="2">
    <location>
        <begin position="779"/>
        <end position="943"/>
    </location>
</feature>
<dbReference type="Gene3D" id="3.40.50.300">
    <property type="entry name" value="P-loop containing nucleotide triphosphate hydrolases"/>
    <property type="match status" value="1"/>
</dbReference>
<dbReference type="PROSITE" id="PS51194">
    <property type="entry name" value="HELICASE_CTER"/>
    <property type="match status" value="1"/>
</dbReference>
<evidence type="ECO:0000256" key="1">
    <source>
        <dbReference type="ARBA" id="ARBA00022801"/>
    </source>
</evidence>
<sequence>MIINWNRVEETSDKPKMLELLLDQAWQTAFCYALAVEPPEREWQGAKLLMTIIAGNDSTLQAMKAAVDIGSGGMSFGHGEKQLTDYKFAQEFRMYSDKGKYEKFPITINQNRKAVAIVHEDLLGNGDYILSFEGDPAEDLRQVLGGGKFGLNILPEWKDIILDEFKKIGCIEELKFYFDPTLFSKGFSIFKLNFGEETLEQEADDIISNMIQRGLLKFPKSGNGQAVESIADLTEYMTKFMDDMVEKVSKRVTPIHNPLTDPVNPQISTYKRELFPVQAHVSTAVAKVLKRQKVALIQGEMSTGKSTMMTAIPDVIAAMSNKKGYFACLMSPPSLTKKWPEEIKEIIPHAEVRVIERTDQLIQFHSAWTKAGRPKPVKPTFFVISFTTMRGDCATVPALHFQYKKTKKQNLEESLPYRFGYYCPSCGEAHQVIESLETELDEDGNEQETANKRTMNEDEFGLSRRIHNSKNPANAFCSECGESLWTKKVPTRFSSINEWLKHERKISHALKDNNQKLVEHLQNTLPDIPKQQGNPRRVAAVEYIRRKMKWFFDIAIVDEIHMLKAGMSAQGNSLGSLAAACKKVVGGTGTLFGGKAEDIYYTLWRLFPHLMVENGYSYSEVRKWNEEYGNIETTLYNFDDKGEYSNKQSRGGTKRTEKVLPGISPFVFSKFLVQNSVLVRFKDVWPDPVELIDVPTILVELDDDLRGHYRNMVSTFETKIQSRDDGHKLYLPLTQTGIAYPDNPFTYPSFSIKTEDGGRDLIWSPDEFSKERILNKEKKLQEIIKGEIDEGRKSIVYVRDTGSSVEGRDVRPRLKHILEMLGATVCILDTSSTKTNKRSEWLRKKIEKEDYDVCIVSQELVQVGLDLLCTPTLIFYQFSWSLFTINQAARRAWRIGQTEECRLYYLAYKDTFQEQMATLIAQKNKAAAAINGEASSDGLNAMLGDDGDLQSMLIQSIKKGNVLKGSTEEWVAKASDRAREILAGIGKKKQKALTTKEQFVAWVNQRIETDASKNVLIRKAATITSHIEKGSINGFNFVNGILEVDLIEAFGFDFIADGELVAYLTEIERTAVEAVEQQISLFEIKVAEPEIKKKRKAIASGQLAFELF</sequence>
<dbReference type="OrthoDB" id="9760715at2"/>
<name>A0A417YQC8_9BACI</name>
<evidence type="ECO:0000313" key="3">
    <source>
        <dbReference type="EMBL" id="RHW36079.1"/>
    </source>
</evidence>
<dbReference type="InterPro" id="IPR014001">
    <property type="entry name" value="Helicase_ATP-bd"/>
</dbReference>